<organism evidence="2">
    <name type="scientific">Picea sitchensis</name>
    <name type="common">Sitka spruce</name>
    <name type="synonym">Pinus sitchensis</name>
    <dbReference type="NCBI Taxonomy" id="3332"/>
    <lineage>
        <taxon>Eukaryota</taxon>
        <taxon>Viridiplantae</taxon>
        <taxon>Streptophyta</taxon>
        <taxon>Embryophyta</taxon>
        <taxon>Tracheophyta</taxon>
        <taxon>Spermatophyta</taxon>
        <taxon>Pinopsida</taxon>
        <taxon>Pinidae</taxon>
        <taxon>Conifers I</taxon>
        <taxon>Pinales</taxon>
        <taxon>Pinaceae</taxon>
        <taxon>Picea</taxon>
    </lineage>
</organism>
<proteinExistence type="evidence at transcript level"/>
<feature type="region of interest" description="Disordered" evidence="1">
    <location>
        <begin position="1"/>
        <end position="43"/>
    </location>
</feature>
<accession>A9NYF9</accession>
<reference evidence="2" key="1">
    <citation type="journal article" date="2008" name="BMC Genomics">
        <title>A conifer genomics resource of 200,000 spruce (Picea spp.) ESTs and 6,464 high-quality, sequence-finished full-length cDNAs for Sitka spruce (Picea sitchensis).</title>
        <authorList>
            <person name="Ralph S.G."/>
            <person name="Chun H.J."/>
            <person name="Kolosova N."/>
            <person name="Cooper D."/>
            <person name="Oddy C."/>
            <person name="Ritland C.E."/>
            <person name="Kirkpatrick R."/>
            <person name="Moore R."/>
            <person name="Barber S."/>
            <person name="Holt R.A."/>
            <person name="Jones S.J."/>
            <person name="Marra M.A."/>
            <person name="Douglas C.J."/>
            <person name="Ritland K."/>
            <person name="Bohlmann J."/>
        </authorList>
    </citation>
    <scope>NUCLEOTIDE SEQUENCE</scope>
    <source>
        <tissue evidence="2">Green portion of the leader tissue</tissue>
    </source>
</reference>
<dbReference type="EMBL" id="EF086405">
    <property type="protein sequence ID" value="ABK25670.1"/>
    <property type="molecule type" value="mRNA"/>
</dbReference>
<evidence type="ECO:0000313" key="2">
    <source>
        <dbReference type="EMBL" id="ABK25670.1"/>
    </source>
</evidence>
<dbReference type="AlphaFoldDB" id="A9NYF9"/>
<sequence>MRGPMHPVMAARNAPDETTTQKSSNLSNKTRFKTTYATFSNSS</sequence>
<evidence type="ECO:0000256" key="1">
    <source>
        <dbReference type="SAM" id="MobiDB-lite"/>
    </source>
</evidence>
<feature type="compositionally biased region" description="Polar residues" evidence="1">
    <location>
        <begin position="16"/>
        <end position="43"/>
    </location>
</feature>
<protein>
    <submittedName>
        <fullName evidence="2">Uncharacterized protein</fullName>
    </submittedName>
</protein>
<name>A9NYF9_PICSI</name>